<dbReference type="OrthoDB" id="3253623at2759"/>
<dbReference type="AlphaFoldDB" id="A0A0L6UD30"/>
<keyword evidence="2" id="KW-1185">Reference proteome</keyword>
<dbReference type="Proteomes" id="UP000037035">
    <property type="component" value="Unassembled WGS sequence"/>
</dbReference>
<organism evidence="1 2">
    <name type="scientific">Puccinia sorghi</name>
    <dbReference type="NCBI Taxonomy" id="27349"/>
    <lineage>
        <taxon>Eukaryota</taxon>
        <taxon>Fungi</taxon>
        <taxon>Dikarya</taxon>
        <taxon>Basidiomycota</taxon>
        <taxon>Pucciniomycotina</taxon>
        <taxon>Pucciniomycetes</taxon>
        <taxon>Pucciniales</taxon>
        <taxon>Pucciniaceae</taxon>
        <taxon>Puccinia</taxon>
    </lineage>
</organism>
<sequence>MNYNEALFNSTADPFLAQYQPVSCAYQLWPDLNELIESWQKKVQTETDGKTVDIQQSNAWQIFSIKNKQKLSRKKLQLTFSLYVDWFNPFSNKNAGWQASMGVLALTCLDLLLKSRNKTANVFIAGMIPAPTKPELITISQILTPLKGSGGANTKKG</sequence>
<dbReference type="VEuPathDB" id="FungiDB:VP01_723g3"/>
<protein>
    <submittedName>
        <fullName evidence="1">Uncharacterized protein</fullName>
    </submittedName>
</protein>
<proteinExistence type="predicted"/>
<comment type="caution">
    <text evidence="1">The sequence shown here is derived from an EMBL/GenBank/DDBJ whole genome shotgun (WGS) entry which is preliminary data.</text>
</comment>
<evidence type="ECO:0000313" key="1">
    <source>
        <dbReference type="EMBL" id="KNZ46464.1"/>
    </source>
</evidence>
<gene>
    <name evidence="1" type="ORF">VP01_723g3</name>
</gene>
<accession>A0A0L6UD30</accession>
<dbReference type="EMBL" id="LAVV01012650">
    <property type="protein sequence ID" value="KNZ46464.1"/>
    <property type="molecule type" value="Genomic_DNA"/>
</dbReference>
<evidence type="ECO:0000313" key="2">
    <source>
        <dbReference type="Proteomes" id="UP000037035"/>
    </source>
</evidence>
<reference evidence="1 2" key="1">
    <citation type="submission" date="2015-08" db="EMBL/GenBank/DDBJ databases">
        <title>Next Generation Sequencing and Analysis of the Genome of Puccinia sorghi L Schw, the Causal Agent of Maize Common Rust.</title>
        <authorList>
            <person name="Rochi L."/>
            <person name="Burguener G."/>
            <person name="Darino M."/>
            <person name="Turjanski A."/>
            <person name="Kreff E."/>
            <person name="Dieguez M.J."/>
            <person name="Sacco F."/>
        </authorList>
    </citation>
    <scope>NUCLEOTIDE SEQUENCE [LARGE SCALE GENOMIC DNA]</scope>
    <source>
        <strain evidence="1 2">RO10H11247</strain>
    </source>
</reference>
<name>A0A0L6UD30_9BASI</name>